<evidence type="ECO:0000256" key="6">
    <source>
        <dbReference type="ARBA" id="ARBA00022757"/>
    </source>
</evidence>
<protein>
    <recommendedName>
        <fullName evidence="3">pepsin A</fullName>
        <ecNumber evidence="3">3.4.23.1</ecNumber>
    </recommendedName>
</protein>
<reference evidence="13" key="1">
    <citation type="submission" date="2025-08" db="UniProtKB">
        <authorList>
            <consortium name="Ensembl"/>
        </authorList>
    </citation>
    <scope>IDENTIFICATION</scope>
</reference>
<accession>A0A8C2XK76</accession>
<reference evidence="13" key="2">
    <citation type="submission" date="2025-09" db="UniProtKB">
        <authorList>
            <consortium name="Ensembl"/>
        </authorList>
    </citation>
    <scope>IDENTIFICATION</scope>
</reference>
<dbReference type="Pfam" id="PF00026">
    <property type="entry name" value="Asp"/>
    <property type="match status" value="1"/>
</dbReference>
<dbReference type="PRINTS" id="PR00792">
    <property type="entry name" value="PEPSIN"/>
</dbReference>
<dbReference type="Proteomes" id="UP000694565">
    <property type="component" value="Unplaced"/>
</dbReference>
<gene>
    <name evidence="13" type="primary">LOC117730827</name>
</gene>
<feature type="disulfide bond" evidence="10">
    <location>
        <begin position="239"/>
        <end position="243"/>
    </location>
</feature>
<dbReference type="GeneTree" id="ENSGT00940000162710"/>
<name>A0A8C2XK76_CYCLU</name>
<dbReference type="PROSITE" id="PS51767">
    <property type="entry name" value="PEPTIDASE_A1"/>
    <property type="match status" value="1"/>
</dbReference>
<dbReference type="InterPro" id="IPR001969">
    <property type="entry name" value="Aspartic_peptidase_AS"/>
</dbReference>
<dbReference type="InterPro" id="IPR021109">
    <property type="entry name" value="Peptidase_aspartic_dom_sf"/>
</dbReference>
<dbReference type="PANTHER" id="PTHR47966:SF22">
    <property type="entry name" value="PEPSIN A-3-RELATED"/>
    <property type="match status" value="1"/>
</dbReference>
<evidence type="ECO:0000256" key="11">
    <source>
        <dbReference type="RuleBase" id="RU000454"/>
    </source>
</evidence>
<dbReference type="Pfam" id="PF07966">
    <property type="entry name" value="A1_Propeptide"/>
    <property type="match status" value="1"/>
</dbReference>
<dbReference type="PANTHER" id="PTHR47966">
    <property type="entry name" value="BETA-SITE APP-CLEAVING ENZYME, ISOFORM A-RELATED"/>
    <property type="match status" value="1"/>
</dbReference>
<dbReference type="SUPFAM" id="SSF50630">
    <property type="entry name" value="Acid proteases"/>
    <property type="match status" value="1"/>
</dbReference>
<dbReference type="GO" id="GO:0007586">
    <property type="term" value="P:digestion"/>
    <property type="evidence" value="ECO:0007669"/>
    <property type="project" value="UniProtKB-KW"/>
</dbReference>
<evidence type="ECO:0000256" key="10">
    <source>
        <dbReference type="PIRSR" id="PIRSR601461-2"/>
    </source>
</evidence>
<keyword evidence="6" id="KW-0222">Digestion</keyword>
<evidence type="ECO:0000256" key="8">
    <source>
        <dbReference type="ARBA" id="ARBA00023157"/>
    </source>
</evidence>
<evidence type="ECO:0000256" key="3">
    <source>
        <dbReference type="ARBA" id="ARBA00011924"/>
    </source>
</evidence>
<feature type="disulfide bond" evidence="10">
    <location>
        <begin position="95"/>
        <end position="100"/>
    </location>
</feature>
<dbReference type="InterPro" id="IPR001461">
    <property type="entry name" value="Aspartic_peptidase_A1"/>
</dbReference>
<feature type="domain" description="Peptidase A1" evidence="12">
    <location>
        <begin position="64"/>
        <end position="364"/>
    </location>
</feature>
<evidence type="ECO:0000313" key="14">
    <source>
        <dbReference type="Proteomes" id="UP000694565"/>
    </source>
</evidence>
<feature type="active site" evidence="9">
    <location>
        <position position="248"/>
    </location>
</feature>
<feature type="active site" evidence="9">
    <location>
        <position position="82"/>
    </location>
</feature>
<sequence length="367" mass="40070">MRADKFSKPVCEIPLTRGKSARQQLEERGLLEEYRRKIPYSPAAKFLPRNEQSMIILFWAKTTYYGEIGIGTPPQIFKVLFDTGSSDLWVPSVSCTSSACDKHSKFNSSASSTFEAGTKTFTILYYNGYSSGITGYELIEIGNLFVHNQIIGLAETESIFLDSVPWDGILGLAFPGLSHEGGHKQRNRKCCTSGSMLILGGMDSSYFTGTMKWIPVYMATNFWNIQIQSITINGNTVACSGSCAAVVDSGTSFIIGPDKDITNINGWLGASLDQNGDATVSCGVTHFLPDVVFNINGYSFALPPSAYVLKVYNLLPSLMLSVRSPQSASGCRTGFASGTWILGEVFMRQFYTTFDVGNNRVGFAQAV</sequence>
<dbReference type="EC" id="3.4.23.1" evidence="3"/>
<dbReference type="Gene3D" id="2.40.70.10">
    <property type="entry name" value="Acid Proteases"/>
    <property type="match status" value="2"/>
</dbReference>
<keyword evidence="5 11" id="KW-0064">Aspartyl protease</keyword>
<evidence type="ECO:0000256" key="4">
    <source>
        <dbReference type="ARBA" id="ARBA00022670"/>
    </source>
</evidence>
<evidence type="ECO:0000256" key="1">
    <source>
        <dbReference type="ARBA" id="ARBA00002318"/>
    </source>
</evidence>
<dbReference type="GO" id="GO:0006508">
    <property type="term" value="P:proteolysis"/>
    <property type="evidence" value="ECO:0007669"/>
    <property type="project" value="UniProtKB-KW"/>
</dbReference>
<dbReference type="PROSITE" id="PS00141">
    <property type="entry name" value="ASP_PROTEASE"/>
    <property type="match status" value="2"/>
</dbReference>
<evidence type="ECO:0000256" key="7">
    <source>
        <dbReference type="ARBA" id="ARBA00022801"/>
    </source>
</evidence>
<evidence type="ECO:0000256" key="9">
    <source>
        <dbReference type="PIRSR" id="PIRSR601461-1"/>
    </source>
</evidence>
<proteinExistence type="inferred from homology"/>
<dbReference type="InterPro" id="IPR033121">
    <property type="entry name" value="PEPTIDASE_A1"/>
</dbReference>
<dbReference type="FunFam" id="2.40.70.10:FF:000115">
    <property type="entry name" value="Lysosomal aspartic protease"/>
    <property type="match status" value="1"/>
</dbReference>
<evidence type="ECO:0000259" key="12">
    <source>
        <dbReference type="PROSITE" id="PS51767"/>
    </source>
</evidence>
<comment type="similarity">
    <text evidence="2 11">Belongs to the peptidase A1 family.</text>
</comment>
<dbReference type="InterPro" id="IPR012848">
    <property type="entry name" value="Aspartic_peptidase_N"/>
</dbReference>
<dbReference type="GO" id="GO:0004190">
    <property type="term" value="F:aspartic-type endopeptidase activity"/>
    <property type="evidence" value="ECO:0007669"/>
    <property type="project" value="UniProtKB-KW"/>
</dbReference>
<evidence type="ECO:0000256" key="5">
    <source>
        <dbReference type="ARBA" id="ARBA00022750"/>
    </source>
</evidence>
<keyword evidence="8 10" id="KW-1015">Disulfide bond</keyword>
<evidence type="ECO:0000313" key="13">
    <source>
        <dbReference type="Ensembl" id="ENSCLMP00005019105.1"/>
    </source>
</evidence>
<keyword evidence="7 11" id="KW-0378">Hydrolase</keyword>
<keyword evidence="4 11" id="KW-0645">Protease</keyword>
<dbReference type="Gene3D" id="6.10.140.60">
    <property type="match status" value="1"/>
</dbReference>
<comment type="function">
    <text evidence="1">Shows particularly broad specificity; although bonds involving phenylalanine and leucine are preferred, many others are also cleaved to some extent.</text>
</comment>
<dbReference type="Ensembl" id="ENSCLMT00005020124.1">
    <property type="protein sequence ID" value="ENSCLMP00005019105.1"/>
    <property type="gene ID" value="ENSCLMG00005008783.1"/>
</dbReference>
<dbReference type="AlphaFoldDB" id="A0A8C2XK76"/>
<organism evidence="13 14">
    <name type="scientific">Cyclopterus lumpus</name>
    <name type="common">Lumpsucker</name>
    <dbReference type="NCBI Taxonomy" id="8103"/>
    <lineage>
        <taxon>Eukaryota</taxon>
        <taxon>Metazoa</taxon>
        <taxon>Chordata</taxon>
        <taxon>Craniata</taxon>
        <taxon>Vertebrata</taxon>
        <taxon>Euteleostomi</taxon>
        <taxon>Actinopterygii</taxon>
        <taxon>Neopterygii</taxon>
        <taxon>Teleostei</taxon>
        <taxon>Neoteleostei</taxon>
        <taxon>Acanthomorphata</taxon>
        <taxon>Eupercaria</taxon>
        <taxon>Perciformes</taxon>
        <taxon>Cottioidei</taxon>
        <taxon>Cottales</taxon>
        <taxon>Cyclopteridae</taxon>
        <taxon>Cyclopterus</taxon>
    </lineage>
</organism>
<keyword evidence="14" id="KW-1185">Reference proteome</keyword>
<evidence type="ECO:0000256" key="2">
    <source>
        <dbReference type="ARBA" id="ARBA00007447"/>
    </source>
</evidence>